<accession>A0A165BAB8</accession>
<evidence type="ECO:0000313" key="1">
    <source>
        <dbReference type="EMBL" id="KZT00610.1"/>
    </source>
</evidence>
<dbReference type="EMBL" id="KV427681">
    <property type="protein sequence ID" value="KZT00610.1"/>
    <property type="molecule type" value="Genomic_DNA"/>
</dbReference>
<sequence>MSCSSTYRNLRACVGPKFSGAAVLSLDLPTIHACYSRDATSLTLLSPVSCDSDVLGLQNTCYRQQTSVELRNLQLNVSLKFGQEKTSGTLNVHTLSPNRYLALSSRSWPEGATMLLLCGVVSANITTVIARQFASAAYENERENDISFCLFLRIATEIHISGAQADSG</sequence>
<dbReference type="Proteomes" id="UP000076871">
    <property type="component" value="Unassembled WGS sequence"/>
</dbReference>
<evidence type="ECO:0000313" key="2">
    <source>
        <dbReference type="Proteomes" id="UP000076871"/>
    </source>
</evidence>
<dbReference type="InParanoid" id="A0A165BAB8"/>
<organism evidence="1 2">
    <name type="scientific">Laetiporus sulphureus 93-53</name>
    <dbReference type="NCBI Taxonomy" id="1314785"/>
    <lineage>
        <taxon>Eukaryota</taxon>
        <taxon>Fungi</taxon>
        <taxon>Dikarya</taxon>
        <taxon>Basidiomycota</taxon>
        <taxon>Agaricomycotina</taxon>
        <taxon>Agaricomycetes</taxon>
        <taxon>Polyporales</taxon>
        <taxon>Laetiporus</taxon>
    </lineage>
</organism>
<reference evidence="1 2" key="1">
    <citation type="journal article" date="2016" name="Mol. Biol. Evol.">
        <title>Comparative Genomics of Early-Diverging Mushroom-Forming Fungi Provides Insights into the Origins of Lignocellulose Decay Capabilities.</title>
        <authorList>
            <person name="Nagy L.G."/>
            <person name="Riley R."/>
            <person name="Tritt A."/>
            <person name="Adam C."/>
            <person name="Daum C."/>
            <person name="Floudas D."/>
            <person name="Sun H."/>
            <person name="Yadav J.S."/>
            <person name="Pangilinan J."/>
            <person name="Larsson K.H."/>
            <person name="Matsuura K."/>
            <person name="Barry K."/>
            <person name="Labutti K."/>
            <person name="Kuo R."/>
            <person name="Ohm R.A."/>
            <person name="Bhattacharya S.S."/>
            <person name="Shirouzu T."/>
            <person name="Yoshinaga Y."/>
            <person name="Martin F.M."/>
            <person name="Grigoriev I.V."/>
            <person name="Hibbett D.S."/>
        </authorList>
    </citation>
    <scope>NUCLEOTIDE SEQUENCE [LARGE SCALE GENOMIC DNA]</scope>
    <source>
        <strain evidence="1 2">93-53</strain>
    </source>
</reference>
<keyword evidence="2" id="KW-1185">Reference proteome</keyword>
<dbReference type="GeneID" id="63824415"/>
<name>A0A165BAB8_9APHY</name>
<gene>
    <name evidence="1" type="ORF">LAESUDRAFT_718028</name>
</gene>
<proteinExistence type="predicted"/>
<dbReference type="RefSeq" id="XP_040758350.1">
    <property type="nucleotide sequence ID" value="XM_040907386.1"/>
</dbReference>
<protein>
    <submittedName>
        <fullName evidence="1">Uncharacterized protein</fullName>
    </submittedName>
</protein>
<dbReference type="AlphaFoldDB" id="A0A165BAB8"/>